<feature type="compositionally biased region" description="Polar residues" evidence="8">
    <location>
        <begin position="108"/>
        <end position="119"/>
    </location>
</feature>
<keyword evidence="3" id="KW-0530">Neurotransmitter biosynthesis</keyword>
<dbReference type="InterPro" id="IPR042231">
    <property type="entry name" value="Cho/carn_acyl_trans_2"/>
</dbReference>
<dbReference type="GO" id="GO:0005737">
    <property type="term" value="C:cytoplasm"/>
    <property type="evidence" value="ECO:0007669"/>
    <property type="project" value="TreeGrafter"/>
</dbReference>
<dbReference type="GO" id="GO:0007274">
    <property type="term" value="P:neuromuscular synaptic transmission"/>
    <property type="evidence" value="ECO:0007669"/>
    <property type="project" value="TreeGrafter"/>
</dbReference>
<evidence type="ECO:0000313" key="11">
    <source>
        <dbReference type="Proteomes" id="UP000494256"/>
    </source>
</evidence>
<dbReference type="InterPro" id="IPR000542">
    <property type="entry name" value="Carn_acyl_trans"/>
</dbReference>
<evidence type="ECO:0000256" key="7">
    <source>
        <dbReference type="PIRSR" id="PIRSR600542-1"/>
    </source>
</evidence>
<evidence type="ECO:0000313" key="10">
    <source>
        <dbReference type="EMBL" id="CAB3226853.1"/>
    </source>
</evidence>
<dbReference type="PROSITE" id="PS00440">
    <property type="entry name" value="ACYLTRANSF_C_2"/>
    <property type="match status" value="1"/>
</dbReference>
<dbReference type="PANTHER" id="PTHR22589:SF14">
    <property type="entry name" value="CHOLINE O-ACETYLTRANSFERASE"/>
    <property type="match status" value="1"/>
</dbReference>
<dbReference type="Proteomes" id="UP000494256">
    <property type="component" value="Unassembled WGS sequence"/>
</dbReference>
<dbReference type="GO" id="GO:0008292">
    <property type="term" value="P:acetylcholine biosynthetic process"/>
    <property type="evidence" value="ECO:0007669"/>
    <property type="project" value="TreeGrafter"/>
</dbReference>
<dbReference type="GO" id="GO:0043005">
    <property type="term" value="C:neuron projection"/>
    <property type="evidence" value="ECO:0007669"/>
    <property type="project" value="TreeGrafter"/>
</dbReference>
<evidence type="ECO:0000256" key="4">
    <source>
        <dbReference type="ARBA" id="ARBA00023315"/>
    </source>
</evidence>
<dbReference type="SUPFAM" id="SSF52777">
    <property type="entry name" value="CoA-dependent acyltransferases"/>
    <property type="match status" value="2"/>
</dbReference>
<name>A0A8S0Z2X2_ARCPL</name>
<feature type="region of interest" description="Disordered" evidence="8">
    <location>
        <begin position="5433"/>
        <end position="5452"/>
    </location>
</feature>
<evidence type="ECO:0000256" key="1">
    <source>
        <dbReference type="ARBA" id="ARBA00005232"/>
    </source>
</evidence>
<feature type="domain" description="Choline/carnitine acyltransferase" evidence="9">
    <location>
        <begin position="5706"/>
        <end position="6245"/>
    </location>
</feature>
<dbReference type="InterPro" id="IPR023213">
    <property type="entry name" value="CAT-like_dom_sf"/>
</dbReference>
<feature type="compositionally biased region" description="Basic and acidic residues" evidence="8">
    <location>
        <begin position="120"/>
        <end position="137"/>
    </location>
</feature>
<dbReference type="PANTHER" id="PTHR22589">
    <property type="entry name" value="CARNITINE O-ACYLTRANSFERASE"/>
    <property type="match status" value="1"/>
</dbReference>
<evidence type="ECO:0000256" key="3">
    <source>
        <dbReference type="ARBA" id="ARBA00022979"/>
    </source>
</evidence>
<feature type="region of interest" description="Disordered" evidence="8">
    <location>
        <begin position="108"/>
        <end position="137"/>
    </location>
</feature>
<dbReference type="EC" id="2.3.1.6" evidence="5"/>
<protein>
    <recommendedName>
        <fullName evidence="6">Choline O-acetyltransferase</fullName>
        <ecNumber evidence="5">2.3.1.6</ecNumber>
    </recommendedName>
</protein>
<dbReference type="GO" id="GO:0045202">
    <property type="term" value="C:synapse"/>
    <property type="evidence" value="ECO:0007669"/>
    <property type="project" value="GOC"/>
</dbReference>
<accession>A0A8S0Z2X2</accession>
<feature type="active site" description="Proton acceptor" evidence="7">
    <location>
        <position position="5959"/>
    </location>
</feature>
<feature type="region of interest" description="Disordered" evidence="8">
    <location>
        <begin position="4067"/>
        <end position="4095"/>
    </location>
</feature>
<dbReference type="EMBL" id="CADEBD010000275">
    <property type="protein sequence ID" value="CAB3226853.1"/>
    <property type="molecule type" value="Genomic_DNA"/>
</dbReference>
<feature type="region of interest" description="Disordered" evidence="8">
    <location>
        <begin position="4938"/>
        <end position="4962"/>
    </location>
</feature>
<feature type="compositionally biased region" description="Polar residues" evidence="8">
    <location>
        <begin position="5433"/>
        <end position="5448"/>
    </location>
</feature>
<evidence type="ECO:0000256" key="2">
    <source>
        <dbReference type="ARBA" id="ARBA00022679"/>
    </source>
</evidence>
<dbReference type="Gene3D" id="3.30.559.10">
    <property type="entry name" value="Chloramphenicol acetyltransferase-like domain"/>
    <property type="match status" value="1"/>
</dbReference>
<evidence type="ECO:0000256" key="8">
    <source>
        <dbReference type="SAM" id="MobiDB-lite"/>
    </source>
</evidence>
<sequence>MKLSQTQALVQLRTSLASSDNPLLAKILQSIDAATSDEHLFEVTLKLLKSLCVCMRDTLKAKEDTYNSAKNLIGLSKTVSTEGKVLDLYKKIYNNTCFNLKHDLSKHSNTSSESWSHTNCGKEDRQNENNTPKIEEDSVKNVLKSKLDHILYRALVQTRHHHKYNIKKYNLFGKAKSKVKSSLIHTLIVILTLHPEYKDLRKYNVVEEDLHKVLHKNSTIDIDIIDTKYDQKGKESEEAVKPEVYSDCHLQSLYTYLAESEKKNLTKVFRYLRRRDTIKIYIEVFTGRNHSDYINICCTNGSITASCKKELIEYIDSQENITVQYKKLDKEKSMALKNSFKNTISKLKQLVKRLDYKSFNNSTIDLNISNIDISNNITNTNTMKNGVLSMKESNSITDQLGLKPNGVPNFAENLTHPLKLRDVSRAIILLNDFVSKQTTTDNIKSPGTNQTDYTQVDLINTLALTEVPFTESNLITFKELSPTTISNLALFEENATKSEKEIETIQDMIHMITVDKQGGIDFNKNVALQLNDTESASLANSFKTKSHIVTTSAIPHERFTNKNHPFDSVFTDLDNKITTHGINTKMVSTNDKNKPNKIFKNNLQHKLSSYKTLKDIFPRYSTKSYDTNLTKMRPTKHFPPGSNRPHIQHVSKNDNNILNKNQDKVTRENEKATTAFKFEKNYLQVTGNISKYMNLLQLKVRNDTIPKPFTISISKHPENVINVYFPHVQKESKQDTLTTQHEDGNLTKSNKQYYLEHSTKSKAFQKNIVNSQIAVTAYSNGNISTINFGTKNTKNWRIKKNRTTTASKWSNIIHSYSKTTHIDKLRPKPFTSMQTSALHHKQKLQSQNATNYLKTLSKHDKLKNDSASTKYSFMSTTKSVKTFLTPNNIFKFKADNTFSERPIKIPIKQGNKDNQIKLPTTVNTSLIKTDPKLPSKNDHSNINSDFLITPHLGVMANHPIYKHLPTHTWLSMTTNKTNNAKTLNATFRVTINTDEPHIKVSKEFQNLMTSNAIFGDKNTVILNNRQLEVNNKTMHKINDIFANTIDESYPAADSLLGDSMLANGIHTERITIVPNQRTMPLMKSTSMPTRSIASDKNGYYKYKSVTTKMAPILNAIASASFDKTSRIKTISFKPKTIIPNMEWNSQSVMTVPHFDRTKTSEESSTFSPKDKNTVLNLSNMINNIDVDIETSPSTTTHNDNPLDNRNIKIKGQTSSQKISFNNQEIELNANYSAVLHTTKFYGLQNTYNHVASSVPVTTHKAVSSTKSSTANIDADEMVTNKNKVKETLTTSTIELTEVTNMSGLKLYTINYGDRDPIENTINFIETFEDQIELNIPNDKNNTIENYNPKNIVSNTGAVILTRTTNNYNYSTKLSNETERDKNSIDNTENRTDEQAVRNSSVLSINSIKMSTKPIKYTLPNTKNVIYQEPLMFTESTLFSTSPMSYKFKQSSTSTFKKTENNISDLKNSVQDIVKNINVIQKHITETSGSTEKYSLLKTKAAISEEIYDEMENSIFDTTAKKLSNLEKTRNIEINPNPISDQNDEEEFLTKSLFAENDESNSVYTTIEPQTQQNNFIKTFETVEKNTVPEIKETMQKEPCDFKLTENVVSQTNTETITKTNTIENIINRSKLIVLPTNPTFPQQNIPPISKGTLTHSQKNINDIMFSKSYNAISEPINVLLSSTMCSTNKNYESSAINIDNVIKGTNELTKQTLETITQNTPFKKPYNFLDTENTKFNNIPDSLYDELFATKTSNTVEIINASNNIVSKTKIADLTTTPTISQQNIKKTSNNTLKYNSKKIKDTIFTESYKATLEPRNVNITNATRNTTKNYENYVSTTRYIDHVTKITSSRNKTTQSFEVITKTRSNIEPYKLLGTEHTEFDKTSETIYGEMFDTSMKNKKDSTSTTWNTTNNFKYEINNITNIVLVTEKPINSTEIHHNTIRTLESITKNTPFTKPDDLLGTRNIILDNTSDLTMNKQNQRKDIMKAIESIENRSKINTNVIIPQINIKITSYNKTLKYTPKNIRNTMFTESYKGILDPDPNIKKSSTVWNTTKKYESNINSIAGINVETQMKDTSTQITRIPNKGIQKIKAFIKYTSPTTKNLTHTQLCNFSGTVNTIFSNTTDELNSNNIEGTTIAIGSIVNKGKITTHSGFLQRNVKETYTTLKDNSNDIEGKMFTESYNALLEPEDVNTSTTKKYENGEINAGHIDDETIMKSMKTTKTQNNATRKLESVVKYTSPITGSTTDVYIFHDTPDPIRNEMFGTKSNNKEDILNAVKINKSINDIKVLTTNHVLPQSNMKNTFKYDSMNENNKMFTESYNVILESKTDHIFATKKYGNDVINVGNIGDKTKIKDKSINTTKTQKFASTIKYTSPMTRSTTDEYTLHNTPDPVYNEMFRTNSNNKEDIINAVKINKSINEIKYLTSHHVFSQSNINSSFKYDAIIENNKMVTESYNAILESKTDHISTTKKYGNDVINFGNIGDKTKIKDKSINTTKTQNFQSTIKYTSPMTRSTTDEYIFYDTPDSIHSESFGTNTNNKEYIINAVKINESRNEIKDLTTNHVLPQSNMKSTFKYDSMNENNKMFTESYNVILESKTDHIFATKKYGNDVINISNIESYNAILESKTDHISTTEKYGNDVINFGNIGDKTKIKDKSINTTKTQKFASTIKYTSPMTRSTTDEYTLHNTPDPVHNEMFRTNSDNKEYIINAVKINESRNEIKALTTNHVLPQSNMKSTFKYNSMNENNKMFTESYNAILDSKTDHIYATKKYGNDVINISNIGDETKIKDKSVKIINTQNNATQKFASTNKYTSPLTTSTTDEYTLHGTPDPVHNEMFGTNYLTNKDIVNKSNNNKKESTTNLIFPQSKIKVTSYSSFKYNLKNIKDKMFTESYAISKLNNDNNSGTTQKTTKIYENNTINIGNINIQTKIKDTLIKMTKAQKFERVLKYTSPITRSTTYKSILFHTSPDSRHNKVLETNLNNTEDIIKDNEMNKSSNKIKGLFTARNTKAASHSILKYNSTNIKDEMFTKSYNAISEPRNVNKSSKIWHTTKNYENSAISTENIHDKAKMNEMSMKTTETQDNATQKFKSDLKYTLEEEVRNTNYKYILHNIPDPIHYKVFKTNTTNTKDFIKTIKKRKIRDFTTNPIFPKINVKATSYNTLKYRPNNTKGFGKETLISDLYKYVTIHTNVEESSTIEKTSKKFEYDDNNIEAIDKLYNITVALSNTALPKTNTIKPRENIIKYKLATVNTTNFKELDNLLATQNTKLYNTTEPMNNKWFSTNSKNTKVLTNVTENIVSTNKATNLTMNPIFLQRNIEATLNSPVKYSLKHKKGIIFTESYNAISKPMNVKIPSTIWHTPKSYENDVINVSNIDHVTKVTDISTNATRTRNYSKQKLETVTSRPFETLHKFLATKIIQLKRTHEPTNVLNSIFLQNIITTAASTTKYTQTILNEKLLTVTESTIFMTEPELKNNVTSKIKTFNNNLTTIGHKPILNNIASESHKSWKNVTSKRTQSIFHNLKALTKAMSVKYFTSKPHTFVHTALKIKNKSNKGITIKKNDSSYLKTFWPLDATKPILPVLPTNLATDLLKINTTGLQEQHKQPKKMNTLVTQINHKTVENSKMNLKELQFSRENTKELMLSKQTPKNQELHLQVLSKPFDFNTDATLKLDLHPSSPSSTSHVLKHKTTPTVGKIQMMNTKKLVNTATPYTVSVTAQSYQEILRPTLSQKATNNRTHHQTDKSFVFNNFLYTKPIQKHDVPNKFVSNVTQSKSHKANGTLATINKTSSVISESTKLEISKTFTEPTKIPIYKYNSLNPMIFPIINGTRHSKSSNLKTIKPDEIELSIRVGIETTKDRIQFTLVSIDEKPKTVSHRVEPKSAKKSSTKAFVLPLNVDLNNGNLNSKGLTLMNLTRRANDRKEVEKAITLSNNIKQINPPETTISIEKKPVTVITNSQNRWISNITVGNISTIDGGNKTSLYSKQIIELVNVSSTVQPTWKQHKKIVIKPASLTDQFTMENLKHMYQEHLQKLKKNNNITDKIKIKTQMYVTNENIANSTFTATKKESTMIKNEEEDSDSLFRENDNSEDDNSMFVPNHVRKTKMKNFNNVAKEHNATYSTTHILLSHDNVTNSYQYLTETNKPTYFQDKQNKIPITFEIKDVKLQNNSKFNIKDYGKTKFINDTTTYSTDIKGKLHNGTVYITPNQNKIISKTNMSITEISNISVGEPSAIETKQRKKTLTRKRKKLINALKYKTDIADLLKKLVKTKEIDIKKLNTTNKNDIIHRLLSKIRKPTIHINKSYIQNKSTNIPIKTNYKKISDEKLHEEYKTQIDKPTRKSYFSHANDTQTIHNYQINKPTDKITKKENGKKMSLNRSFAMISTIYLTEVTKKPESKKSNPQLFSGMKLDENGGVLNSTKSYKFFNLSLNNNLQKNPAATFNEIKIKDKITKLVTSKPITLKIIPSNTTDVLSLINNEIKDQTDFTKSNSILDDDNKSNLKWTTLTTTNIKAPNKTHFITIKISIPYLTVHATTKMTNDELEKSPTNVNANKFTPKPKIITAMFNYQSKDSIDPLTPAAFITNATQTSINSKVQPKTFRDISGISHSLEILSGFTSNDRKTDIDYVHKMGSAPNKAITTQISKSTLNDFLVRRHVNEQNKSVTESSKQVLNDINLNIANKSISKYNIYNKFTEVYSAISNANNYSKTSKPLILLNLSDNKELASNTEHISKYGTNLNITKQPQKHFFNAVSNEIPPGNNSDLSRTKKIMYTTNDEIMPGEIQKKSNLFLKMIENYNDNPDASITPTIVTKVLNLKQNDLKLANNSILEIRTIAHLYNKTSSNTLDFKSTYGLNYTTSPIHTNALKEFEKDQQHNKKFHFTSSTVSENYLKPTVATYNPTIFNKKINIYADPITTTVRFRTTNNNSQSIIALLSNHQSSSMYTTKRTSNKSKKNDPTPKSSLNTTPYVLSTIGINLNQTTSLVKNLHTTRHVKLNTFETKYRDGSNLPQDLKENIVTMSSLSANTTSITNQADFKNIYNEVTQNPNETQVDTTEYIQTEIMPSLLKIKNTTISERETKVITNFLKSSVNLLIEHKTPNREKSNFGNPQNTTQIISTNAKEESNHTSHLIAMPFNTVSKIYILDPKSSKSIWSRYTRGNKKQNTKTTTKIYQNSNKISKSFTNINPLSKSYSIDKQSKNFADMTITVASHKSEMNISYIKEIQKNETQLLTDMTVPFLLNNSIHQKQASNQLKMRNLQNKISHKVTNISLDTTRNSSKSKMSGLPNFVTVKYKDKNTKYTSKDRFLPSSYKSNNESIPISNRKIKYNPLSTIFAESASIEGKNVKIYSSRLNRYHFLRPPLTVTNHIKYNTYQPPTEEDNEGPTLKPKISARPNISCAILKTMRHKFHSTYEFIEFLKASNCSADNLTIHFNIKNNRFSRPPSKQNPNRKTSNIKHPAIKLTKKVFTKLGSKESLLNSFEKTKLYPVKPAKAVLPKLPPNIVKRINIGGVKKKEIMSMNTRDFFSQHRLATPSHLKNQKVRQNNPLFVNTRYSILRPKFHPLEVPRHKIDRPKTFFMPPRNEEETFAEIFETPLHHKKLNWKQQIGSVRAALQNNPSALFPTQIKASVSNVLDKPHTHPKTDWDLFRDKTDLSKKKLWGPPDFVPLTWPPTYDLSLPKPLTPTGDEYNLRQLQYRRNFQVVTPTPKGEVTDWWLNDMYLKVRLPLPINSNPGMVFPRRHFAKMEEVADLGALFIDDILDYKEMLDRGELPLERATSREKGQPLCMEQFYRLLGVCRIPEVGKDRLELPAVKSGKEEQEELVVVACRNYFYPIPVKAVDRGRITPGEIQAQLLHAMVDAAGAPPAPRIGLLTSMNRDQWARAREHLIKDEMNRMNLELISRALCILCLDEAGGDRADTDPETNAMLRAMHGAGTRHHSANRWFDKTVQLIISSDGTVGMCYEHSSAEGVAVVRLAERALARAEVADRPAPPPALLPAPQAMKWNIVPEVQRTIEHAARELDRAISDLDFKVYTYRGYGREFMKSCRTSPDVYIQLAIQYAYYKMYGYLVTTYESASLRRFRQGRVDNIRSAHGAALAWAAAMCTADASPLNDGTDEGQKKVSFNLYGEQKKIELFEEAARKQTSIMEANILGKGIDNHLLGLREMARETLGELPPVFCDTAYKQMFEFKMSTSQVTTTTDGTFMGYGAVCPDGYGCCYNPKKDSIIFCIASFTSSPVTNTEAYRQSLEEALDSMKLMFQARKAGN</sequence>
<dbReference type="InterPro" id="IPR039551">
    <property type="entry name" value="Cho/carn_acyl_trans"/>
</dbReference>
<organism evidence="10 11">
    <name type="scientific">Arctia plantaginis</name>
    <name type="common">Wood tiger moth</name>
    <name type="synonym">Phalaena plantaginis</name>
    <dbReference type="NCBI Taxonomy" id="874455"/>
    <lineage>
        <taxon>Eukaryota</taxon>
        <taxon>Metazoa</taxon>
        <taxon>Ecdysozoa</taxon>
        <taxon>Arthropoda</taxon>
        <taxon>Hexapoda</taxon>
        <taxon>Insecta</taxon>
        <taxon>Pterygota</taxon>
        <taxon>Neoptera</taxon>
        <taxon>Endopterygota</taxon>
        <taxon>Lepidoptera</taxon>
        <taxon>Glossata</taxon>
        <taxon>Ditrysia</taxon>
        <taxon>Noctuoidea</taxon>
        <taxon>Erebidae</taxon>
        <taxon>Arctiinae</taxon>
        <taxon>Arctia</taxon>
    </lineage>
</organism>
<comment type="caution">
    <text evidence="10">The sequence shown here is derived from an EMBL/GenBank/DDBJ whole genome shotgun (WGS) entry which is preliminary data.</text>
</comment>
<reference evidence="10 11" key="1">
    <citation type="submission" date="2020-04" db="EMBL/GenBank/DDBJ databases">
        <authorList>
            <person name="Wallbank WR R."/>
            <person name="Pardo Diaz C."/>
            <person name="Kozak K."/>
            <person name="Martin S."/>
            <person name="Jiggins C."/>
            <person name="Moest M."/>
            <person name="Warren A I."/>
            <person name="Byers J.R.P. K."/>
            <person name="Montejo-Kovacevich G."/>
            <person name="Yen C E."/>
        </authorList>
    </citation>
    <scope>NUCLEOTIDE SEQUENCE [LARGE SCALE GENOMIC DNA]</scope>
</reference>
<evidence type="ECO:0000256" key="6">
    <source>
        <dbReference type="ARBA" id="ARBA00040495"/>
    </source>
</evidence>
<keyword evidence="2" id="KW-0808">Transferase</keyword>
<keyword evidence="4" id="KW-0012">Acyltransferase</keyword>
<feature type="region of interest" description="Disordered" evidence="8">
    <location>
        <begin position="630"/>
        <end position="650"/>
    </location>
</feature>
<proteinExistence type="inferred from homology"/>
<evidence type="ECO:0000259" key="9">
    <source>
        <dbReference type="Pfam" id="PF00755"/>
    </source>
</evidence>
<gene>
    <name evidence="10" type="ORF">APLA_LOCUS2725</name>
</gene>
<evidence type="ECO:0000256" key="5">
    <source>
        <dbReference type="ARBA" id="ARBA00039091"/>
    </source>
</evidence>
<dbReference type="Gene3D" id="3.30.559.70">
    <property type="entry name" value="Choline/Carnitine o-acyltransferase, domain 2"/>
    <property type="match status" value="1"/>
</dbReference>
<dbReference type="Pfam" id="PF00755">
    <property type="entry name" value="Carn_acyltransf"/>
    <property type="match status" value="1"/>
</dbReference>
<dbReference type="OrthoDB" id="412814at2759"/>
<comment type="similarity">
    <text evidence="1">Belongs to the carnitine/choline acetyltransferase family.</text>
</comment>
<dbReference type="GO" id="GO:0004102">
    <property type="term" value="F:choline O-acetyltransferase activity"/>
    <property type="evidence" value="ECO:0007669"/>
    <property type="project" value="UniProtKB-EC"/>
</dbReference>